<dbReference type="PANTHER" id="PTHR22943:SF6">
    <property type="entry name" value="SEVEN TM RECEPTOR"/>
    <property type="match status" value="1"/>
</dbReference>
<dbReference type="UCSC" id="C01B4.1">
    <property type="organism name" value="c. elegans"/>
</dbReference>
<feature type="transmembrane region" description="Helical" evidence="19">
    <location>
        <begin position="91"/>
        <end position="110"/>
    </location>
</feature>
<evidence type="ECO:0000256" key="13">
    <source>
        <dbReference type="ARBA" id="ARBA00054965"/>
    </source>
</evidence>
<keyword evidence="3" id="KW-0145">Chemotaxis</keyword>
<dbReference type="GO" id="GO:0007186">
    <property type="term" value="P:G protein-coupled receptor signaling pathway"/>
    <property type="evidence" value="ECO:0000318"/>
    <property type="project" value="GO_Central"/>
</dbReference>
<keyword evidence="5 19" id="KW-0812">Transmembrane</keyword>
<feature type="transmembrane region" description="Helical" evidence="19">
    <location>
        <begin position="130"/>
        <end position="151"/>
    </location>
</feature>
<dbReference type="GO" id="GO:0060170">
    <property type="term" value="C:ciliary membrane"/>
    <property type="evidence" value="ECO:0007669"/>
    <property type="project" value="UniProtKB-SubCell"/>
</dbReference>
<feature type="transmembrane region" description="Helical" evidence="19">
    <location>
        <begin position="40"/>
        <end position="58"/>
    </location>
</feature>
<dbReference type="FunFam" id="1.20.1070.10:FF:000128">
    <property type="entry name" value="Seven TM Receptor"/>
    <property type="match status" value="1"/>
</dbReference>
<dbReference type="PANTHER" id="PTHR22943">
    <property type="entry name" value="7-TRANSMEMBRANE DOMAIN RECEPTOR C.ELEGANS"/>
    <property type="match status" value="1"/>
</dbReference>
<dbReference type="CTD" id="189480"/>
<gene>
    <name evidence="20 23" type="primary">str-257</name>
    <name evidence="23" type="ORF">C01B4.1</name>
    <name evidence="20" type="ORF">CELE_C01B4.1</name>
    <name evidence="21" type="ORF">CELE_Y19D10A.1</name>
    <name evidence="21 24" type="ORF">Y19D10A.1</name>
</gene>
<proteinExistence type="inferred from homology"/>
<dbReference type="GO" id="GO:0006935">
    <property type="term" value="P:chemotaxis"/>
    <property type="evidence" value="ECO:0007669"/>
    <property type="project" value="UniProtKB-KW"/>
</dbReference>
<dbReference type="HOGENOM" id="CLU_036335_2_0_1"/>
<evidence type="ECO:0000313" key="23">
    <source>
        <dbReference type="WormBase" id="C01B4.1"/>
    </source>
</evidence>
<accession>Q9UAU2</accession>
<feature type="transmembrane region" description="Helical" evidence="19">
    <location>
        <begin position="202"/>
        <end position="230"/>
    </location>
</feature>
<dbReference type="SMR" id="Q9UAU2"/>
<keyword evidence="22" id="KW-1185">Reference proteome</keyword>
<evidence type="ECO:0000256" key="2">
    <source>
        <dbReference type="ARBA" id="ARBA00022475"/>
    </source>
</evidence>
<dbReference type="KEGG" id="cel:CELE_Y19D10A.1"/>
<evidence type="ECO:0000313" key="21">
    <source>
        <dbReference type="EMBL" id="CCD64359.2"/>
    </source>
</evidence>
<evidence type="ECO:0000256" key="12">
    <source>
        <dbReference type="ARBA" id="ARBA00023273"/>
    </source>
</evidence>
<dbReference type="GeneID" id="182052"/>
<name>Q9UAU2_CAEEL</name>
<evidence type="ECO:0000256" key="9">
    <source>
        <dbReference type="ARBA" id="ARBA00023136"/>
    </source>
</evidence>
<comment type="function">
    <text evidence="13">An odorant receptor which affects chemotaxis to the volatile odorant diacetyl. Specifies AWA neuronal cell fate via the odr-7 pathway.</text>
</comment>
<dbReference type="FunCoup" id="Q9UAU2">
    <property type="interactions" value="2"/>
</dbReference>
<comment type="subunit">
    <text evidence="15">Interacts with odr-4.</text>
</comment>
<dbReference type="CTD" id="182052"/>
<evidence type="ECO:0000256" key="1">
    <source>
        <dbReference type="ARBA" id="ARBA00004272"/>
    </source>
</evidence>
<dbReference type="SUPFAM" id="SSF81321">
    <property type="entry name" value="Family A G protein-coupled receptor-like"/>
    <property type="match status" value="1"/>
</dbReference>
<dbReference type="InterPro" id="IPR019428">
    <property type="entry name" value="7TM_GPCR_serpentine_rcpt_Str"/>
</dbReference>
<evidence type="ECO:0000256" key="3">
    <source>
        <dbReference type="ARBA" id="ARBA00022500"/>
    </source>
</evidence>
<evidence type="ECO:0000256" key="14">
    <source>
        <dbReference type="ARBA" id="ARBA00061678"/>
    </source>
</evidence>
<reference evidence="20 22" key="1">
    <citation type="journal article" date="1998" name="Science">
        <title>Genome sequence of the nematode C. elegans: a platform for investigating biology.</title>
        <authorList>
            <consortium name="The C. elegans sequencing consortium"/>
            <person name="Sulson J.E."/>
            <person name="Waterston R."/>
        </authorList>
    </citation>
    <scope>NUCLEOTIDE SEQUENCE [LARGE SCALE GENOMIC DNA]</scope>
    <source>
        <strain evidence="20 22">Bristol N2</strain>
    </source>
</reference>
<dbReference type="PIR" id="T33950">
    <property type="entry name" value="T33950"/>
</dbReference>
<dbReference type="PaxDb" id="6239-C01B4.1"/>
<keyword evidence="6" id="KW-0552">Olfaction</keyword>
<dbReference type="AGR" id="WB:WBGene00006283"/>
<keyword evidence="11" id="KW-0325">Glycoprotein</keyword>
<keyword evidence="8" id="KW-0969">Cilium</keyword>
<organism evidence="20 22">
    <name type="scientific">Caenorhabditis elegans</name>
    <dbReference type="NCBI Taxonomy" id="6239"/>
    <lineage>
        <taxon>Eukaryota</taxon>
        <taxon>Metazoa</taxon>
        <taxon>Ecdysozoa</taxon>
        <taxon>Nematoda</taxon>
        <taxon>Chromadorea</taxon>
        <taxon>Rhabditida</taxon>
        <taxon>Rhabditina</taxon>
        <taxon>Rhabditomorpha</taxon>
        <taxon>Rhabditoidea</taxon>
        <taxon>Rhabditidae</taxon>
        <taxon>Peloderinae</taxon>
        <taxon>Caenorhabditis</taxon>
    </lineage>
</organism>
<keyword evidence="4" id="KW-0716">Sensory transduction</keyword>
<dbReference type="EMBL" id="BX284605">
    <property type="protein sequence ID" value="CCD64359.2"/>
    <property type="molecule type" value="Genomic_DNA"/>
</dbReference>
<dbReference type="STRING" id="6239.C01B4.1.1"/>
<keyword evidence="7 19" id="KW-1133">Transmembrane helix</keyword>
<accession>Q966D0</accession>
<dbReference type="GO" id="GO:0038022">
    <property type="term" value="F:G protein-coupled olfactory receptor activity"/>
    <property type="evidence" value="ECO:0000318"/>
    <property type="project" value="GO_Central"/>
</dbReference>
<comment type="subcellular location">
    <subcellularLocation>
        <location evidence="1">Cell projection</location>
        <location evidence="1">Cilium membrane</location>
        <topology evidence="1">Multi-pass membrane protein</topology>
    </subcellularLocation>
</comment>
<dbReference type="GeneID" id="189480"/>
<dbReference type="Proteomes" id="UP000001940">
    <property type="component" value="Chromosome V"/>
</dbReference>
<dbReference type="AlphaFoldDB" id="Q9UAU2"/>
<dbReference type="Pfam" id="PF10326">
    <property type="entry name" value="7TM_GPCR_Str"/>
    <property type="match status" value="1"/>
</dbReference>
<keyword evidence="12" id="KW-0966">Cell projection</keyword>
<dbReference type="RefSeq" id="NP_503689.2">
    <property type="nucleotide sequence ID" value="NM_071288.2"/>
</dbReference>
<keyword evidence="9 19" id="KW-0472">Membrane</keyword>
<evidence type="ECO:0000256" key="11">
    <source>
        <dbReference type="ARBA" id="ARBA00023180"/>
    </source>
</evidence>
<reference evidence="20" key="3">
    <citation type="submission" date="2024-10" db="EMBL/GenBank/DDBJ databases">
        <authorList>
            <consortium name="WormBase Consortium"/>
            <person name="WormBase"/>
        </authorList>
    </citation>
    <scope>NUCLEOTIDE SEQUENCE</scope>
    <source>
        <strain evidence="20">Bristol N2</strain>
    </source>
</reference>
<evidence type="ECO:0000256" key="18">
    <source>
        <dbReference type="ARBA" id="ARBA00082489"/>
    </source>
</evidence>
<evidence type="ECO:0000256" key="6">
    <source>
        <dbReference type="ARBA" id="ARBA00022725"/>
    </source>
</evidence>
<dbReference type="RefSeq" id="NP_503662.3">
    <property type="nucleotide sequence ID" value="NM_071261.3"/>
</dbReference>
<dbReference type="UCSC" id="Y19D10A.1">
    <property type="organism name" value="c. elegans"/>
</dbReference>
<dbReference type="eggNOG" id="ENOG502TFZV">
    <property type="taxonomic scope" value="Eukaryota"/>
</dbReference>
<feature type="transmembrane region" description="Helical" evidence="19">
    <location>
        <begin position="6"/>
        <end position="28"/>
    </location>
</feature>
<comment type="similarity">
    <text evidence="14">Belongs to the nematode receptor-like protein str family.</text>
</comment>
<evidence type="ECO:0000256" key="7">
    <source>
        <dbReference type="ARBA" id="ARBA00022989"/>
    </source>
</evidence>
<dbReference type="KEGG" id="cel:CELE_C01B4.1"/>
<feature type="transmembrane region" description="Helical" evidence="19">
    <location>
        <begin position="251"/>
        <end position="277"/>
    </location>
</feature>
<keyword evidence="2" id="KW-1003">Cell membrane</keyword>
<dbReference type="OMA" id="CAIFINF"/>
<evidence type="ECO:0000256" key="17">
    <source>
        <dbReference type="ARBA" id="ARBA00078653"/>
    </source>
</evidence>
<keyword evidence="10 20" id="KW-0675">Receptor</keyword>
<evidence type="ECO:0000256" key="4">
    <source>
        <dbReference type="ARBA" id="ARBA00022606"/>
    </source>
</evidence>
<dbReference type="WormBase" id="C01B4.1">
    <property type="protein sequence ID" value="CE38138"/>
    <property type="gene ID" value="WBGene00006283"/>
    <property type="gene designation" value="str-257"/>
</dbReference>
<evidence type="ECO:0000256" key="5">
    <source>
        <dbReference type="ARBA" id="ARBA00022692"/>
    </source>
</evidence>
<evidence type="ECO:0000256" key="10">
    <source>
        <dbReference type="ARBA" id="ARBA00023170"/>
    </source>
</evidence>
<dbReference type="EMBL" id="BX284605">
    <property type="protein sequence ID" value="CCD62286.1"/>
    <property type="molecule type" value="Genomic_DNA"/>
</dbReference>
<evidence type="ECO:0000256" key="8">
    <source>
        <dbReference type="ARBA" id="ARBA00023069"/>
    </source>
</evidence>
<evidence type="ECO:0000256" key="15">
    <source>
        <dbReference type="ARBA" id="ARBA00064300"/>
    </source>
</evidence>
<protein>
    <recommendedName>
        <fullName evidence="16">Serpentine receptor class r-10</fullName>
    </recommendedName>
    <alternativeName>
        <fullName evidence="17">Odorant response abnormal protein 10</fullName>
    </alternativeName>
    <alternativeName>
        <fullName evidence="18">Olfactory receptor 10</fullName>
    </alternativeName>
</protein>
<sequence length="352" mass="39839">MQLNDAIFLNASVICAIFINFVLILLILKKSPASLGAYKYLMMYINIFELTYAILYFAEKPIMLTKESAFLIIMNWRASIFPKYVACTLNLLFIGFFGMSVAILALHFIYRYLSITKSNLLKTFDSSKIVPWFMIPLLNGITFMCTAGFLMRADEQTDRFINENYPPLVKNLSTINDLYYVGPLFWPKYANSTTDHFFSWKAARLCLIAMGLIGFSTSIMVFFGLKAYLVMKNLMSQSTSCDKFKSIQQQLLLALILQTSIPVLLMHISATAIYLTIFLGNSNEIIGETIGLTIALYPALNPIPTILIVKNYRTVLINILAYVKRRVFRQTAVTPLVLADVTTIAMQNLAPN</sequence>
<feature type="transmembrane region" description="Helical" evidence="19">
    <location>
        <begin position="289"/>
        <end position="309"/>
    </location>
</feature>
<evidence type="ECO:0000313" key="24">
    <source>
        <dbReference type="WormBase" id="Y19D10A.1a"/>
    </source>
</evidence>
<evidence type="ECO:0000256" key="19">
    <source>
        <dbReference type="SAM" id="Phobius"/>
    </source>
</evidence>
<evidence type="ECO:0000313" key="22">
    <source>
        <dbReference type="Proteomes" id="UP000001940"/>
    </source>
</evidence>
<evidence type="ECO:0000313" key="20">
    <source>
        <dbReference type="EMBL" id="CCD62286.1"/>
    </source>
</evidence>
<evidence type="ECO:0000256" key="16">
    <source>
        <dbReference type="ARBA" id="ARBA00067967"/>
    </source>
</evidence>
<dbReference type="WormBase" id="Y19D10A.1a">
    <property type="protein sequence ID" value="CE38138"/>
    <property type="gene ID" value="WBGene00021216"/>
</dbReference>
<dbReference type="GO" id="GO:0042048">
    <property type="term" value="P:olfactory behavior"/>
    <property type="evidence" value="ECO:0000318"/>
    <property type="project" value="GO_Central"/>
</dbReference>
<dbReference type="AGR" id="WB:WBGene00021216"/>
<dbReference type="GO" id="GO:0005886">
    <property type="term" value="C:plasma membrane"/>
    <property type="evidence" value="ECO:0000318"/>
    <property type="project" value="GO_Central"/>
</dbReference>
<reference evidence="20" key="2">
    <citation type="submission" date="2003-03" db="EMBL/GenBank/DDBJ databases">
        <authorList>
            <person name="Sulson J.E."/>
            <person name="Waterston R."/>
        </authorList>
    </citation>
    <scope>NUCLEOTIDE SEQUENCE</scope>
    <source>
        <strain evidence="20">Bristol N2</strain>
    </source>
</reference>